<evidence type="ECO:0000256" key="1">
    <source>
        <dbReference type="ARBA" id="ARBA00004613"/>
    </source>
</evidence>
<evidence type="ECO:0000313" key="6">
    <source>
        <dbReference type="EMBL" id="PIR06796.1"/>
    </source>
</evidence>
<evidence type="ECO:0000256" key="3">
    <source>
        <dbReference type="ARBA" id="ARBA00022729"/>
    </source>
</evidence>
<keyword evidence="2" id="KW-0964">Secreted</keyword>
<comment type="subcellular location">
    <subcellularLocation>
        <location evidence="1">Secreted</location>
    </subcellularLocation>
</comment>
<dbReference type="InterPro" id="IPR003961">
    <property type="entry name" value="FN3_dom"/>
</dbReference>
<gene>
    <name evidence="6" type="ORF">COV55_02390</name>
</gene>
<dbReference type="SUPFAM" id="SSF49265">
    <property type="entry name" value="Fibronectin type III"/>
    <property type="match status" value="1"/>
</dbReference>
<evidence type="ECO:0000256" key="4">
    <source>
        <dbReference type="ARBA" id="ARBA00022837"/>
    </source>
</evidence>
<dbReference type="GO" id="GO:0046872">
    <property type="term" value="F:metal ion binding"/>
    <property type="evidence" value="ECO:0007669"/>
    <property type="project" value="InterPro"/>
</dbReference>
<dbReference type="GO" id="GO:0003993">
    <property type="term" value="F:acid phosphatase activity"/>
    <property type="evidence" value="ECO:0007669"/>
    <property type="project" value="InterPro"/>
</dbReference>
<organism evidence="6 7">
    <name type="scientific">Candidatus Komeilibacteria bacterium CG11_big_fil_rev_8_21_14_0_20_36_20</name>
    <dbReference type="NCBI Taxonomy" id="1974477"/>
    <lineage>
        <taxon>Bacteria</taxon>
        <taxon>Candidatus Komeiliibacteriota</taxon>
    </lineage>
</organism>
<keyword evidence="3" id="KW-0732">Signal</keyword>
<dbReference type="InterPro" id="IPR039331">
    <property type="entry name" value="PAPs-like"/>
</dbReference>
<evidence type="ECO:0000313" key="7">
    <source>
        <dbReference type="Proteomes" id="UP000230564"/>
    </source>
</evidence>
<feature type="domain" description="Fibronectin type-III" evidence="5">
    <location>
        <begin position="261"/>
        <end position="353"/>
    </location>
</feature>
<dbReference type="SMART" id="SM00060">
    <property type="entry name" value="FN3"/>
    <property type="match status" value="3"/>
</dbReference>
<dbReference type="Pfam" id="PF16656">
    <property type="entry name" value="Pur_ac_phosph_N"/>
    <property type="match status" value="1"/>
</dbReference>
<sequence>MKSVYHFSRIKPSLTMLIKYSIIHYYLITLKPPKFMKNWLKIILIIALILISFGYNQPVSANPIFTEIKIMEVKNGNAALEWKTNEPMKGIVYFGDKADNLDRYLRYNVYEYNHRTILTGLEEEHTYYYKIIAQNQSGYQIETFIQNFSTEDMIDTINPELLNSHITQVTDTAAALYWQTDEKTKATIYYGISENNLDKTKKISSYEKEHELFLYKLKANQRYYLRIVVADKAGNQDSSAIFEFKTSDAIDQYQLEISSLEPINFDAMRIFSDMAIFTWNTNLASKGYLKYGTKSGRYSEKIYSAKNLHKLNHKVVLTALQPNTTYYYKITAYDSLHKKSFTTAEMTFTTTPKQTGQVLGTKIIAGGIDADNDGLSDNYELELGTNPLNSDTDGDGYPDGLEVSNGYNPKGAGRFVKLIYNQPRISLGYEQEKAKELKSILDTRLGRFRISNQDWFTLVNAYVYGGYPIEAVTQSIKFSGKTVHPTIPWYLWKNTLDYSNYINK</sequence>
<dbReference type="AlphaFoldDB" id="A0A2H0NFD7"/>
<dbReference type="InterPro" id="IPR015914">
    <property type="entry name" value="PAPs_N"/>
</dbReference>
<dbReference type="PROSITE" id="PS50853">
    <property type="entry name" value="FN3"/>
    <property type="match status" value="2"/>
</dbReference>
<name>A0A2H0NFD7_9BACT</name>
<dbReference type="EMBL" id="PCWQ01000009">
    <property type="protein sequence ID" value="PIR06796.1"/>
    <property type="molecule type" value="Genomic_DNA"/>
</dbReference>
<protein>
    <recommendedName>
        <fullName evidence="5">Fibronectin type-III domain-containing protein</fullName>
    </recommendedName>
</protein>
<dbReference type="SUPFAM" id="SSF49363">
    <property type="entry name" value="Purple acid phosphatase, N-terminal domain"/>
    <property type="match status" value="1"/>
</dbReference>
<dbReference type="Gene3D" id="2.60.40.380">
    <property type="entry name" value="Purple acid phosphatase-like, N-terminal"/>
    <property type="match status" value="1"/>
</dbReference>
<dbReference type="InterPro" id="IPR013783">
    <property type="entry name" value="Ig-like_fold"/>
</dbReference>
<dbReference type="InterPro" id="IPR008963">
    <property type="entry name" value="Purple_acid_Pase-like_N"/>
</dbReference>
<accession>A0A2H0NFD7</accession>
<dbReference type="Proteomes" id="UP000230564">
    <property type="component" value="Unassembled WGS sequence"/>
</dbReference>
<dbReference type="PANTHER" id="PTHR22953:SF153">
    <property type="entry name" value="PURPLE ACID PHOSPHATASE"/>
    <property type="match status" value="1"/>
</dbReference>
<feature type="domain" description="Fibronectin type-III" evidence="5">
    <location>
        <begin position="158"/>
        <end position="249"/>
    </location>
</feature>
<keyword evidence="4" id="KW-0106">Calcium</keyword>
<reference evidence="6 7" key="1">
    <citation type="submission" date="2017-09" db="EMBL/GenBank/DDBJ databases">
        <title>Depth-based differentiation of microbial function through sediment-hosted aquifers and enrichment of novel symbionts in the deep terrestrial subsurface.</title>
        <authorList>
            <person name="Probst A.J."/>
            <person name="Ladd B."/>
            <person name="Jarett J.K."/>
            <person name="Geller-Mcgrath D.E."/>
            <person name="Sieber C.M."/>
            <person name="Emerson J.B."/>
            <person name="Anantharaman K."/>
            <person name="Thomas B.C."/>
            <person name="Malmstrom R."/>
            <person name="Stieglmeier M."/>
            <person name="Klingl A."/>
            <person name="Woyke T."/>
            <person name="Ryan C.M."/>
            <person name="Banfield J.F."/>
        </authorList>
    </citation>
    <scope>NUCLEOTIDE SEQUENCE [LARGE SCALE GENOMIC DNA]</scope>
    <source>
        <strain evidence="6">CG11_big_fil_rev_8_21_14_0_20_36_20</strain>
    </source>
</reference>
<comment type="caution">
    <text evidence="6">The sequence shown here is derived from an EMBL/GenBank/DDBJ whole genome shotgun (WGS) entry which is preliminary data.</text>
</comment>
<evidence type="ECO:0000256" key="2">
    <source>
        <dbReference type="ARBA" id="ARBA00022525"/>
    </source>
</evidence>
<proteinExistence type="predicted"/>
<dbReference type="Gene3D" id="2.60.40.10">
    <property type="entry name" value="Immunoglobulins"/>
    <property type="match status" value="2"/>
</dbReference>
<dbReference type="Pfam" id="PF18884">
    <property type="entry name" value="TSP3_bac"/>
    <property type="match status" value="2"/>
</dbReference>
<evidence type="ECO:0000259" key="5">
    <source>
        <dbReference type="PROSITE" id="PS50853"/>
    </source>
</evidence>
<dbReference type="InterPro" id="IPR059100">
    <property type="entry name" value="TSP3_bac"/>
</dbReference>
<dbReference type="InterPro" id="IPR036116">
    <property type="entry name" value="FN3_sf"/>
</dbReference>
<dbReference type="PANTHER" id="PTHR22953">
    <property type="entry name" value="ACID PHOSPHATASE RELATED"/>
    <property type="match status" value="1"/>
</dbReference>